<proteinExistence type="predicted"/>
<organism evidence="4 5">
    <name type="scientific">Pontibacter korlensis</name>
    <dbReference type="NCBI Taxonomy" id="400092"/>
    <lineage>
        <taxon>Bacteria</taxon>
        <taxon>Pseudomonadati</taxon>
        <taxon>Bacteroidota</taxon>
        <taxon>Cytophagia</taxon>
        <taxon>Cytophagales</taxon>
        <taxon>Hymenobacteraceae</taxon>
        <taxon>Pontibacter</taxon>
    </lineage>
</organism>
<dbReference type="KEGG" id="pko:PKOR_01300"/>
<dbReference type="OrthoDB" id="8440781at2"/>
<dbReference type="PROSITE" id="PS51257">
    <property type="entry name" value="PROKAR_LIPOPROTEIN"/>
    <property type="match status" value="1"/>
</dbReference>
<dbReference type="InterPro" id="IPR013783">
    <property type="entry name" value="Ig-like_fold"/>
</dbReference>
<keyword evidence="1" id="KW-0732">Signal</keyword>
<feature type="chain" id="PRO_5002413492" evidence="1">
    <location>
        <begin position="25"/>
        <end position="561"/>
    </location>
</feature>
<dbReference type="HOGENOM" id="CLU_482994_0_0_10"/>
<protein>
    <submittedName>
        <fullName evidence="4">Uncharacterized protein</fullName>
    </submittedName>
</protein>
<dbReference type="Pfam" id="PF13004">
    <property type="entry name" value="BACON"/>
    <property type="match status" value="1"/>
</dbReference>
<dbReference type="Proteomes" id="UP000033109">
    <property type="component" value="Chromosome"/>
</dbReference>
<reference evidence="4 5" key="1">
    <citation type="journal article" date="2015" name="Sci. Rep.">
        <title>Unraveling adaptation of Pontibacter korlensis to radiation and infertility in desert through complete genome and comparative transcriptomic analysis.</title>
        <authorList>
            <person name="Dai J."/>
            <person name="Dai W."/>
            <person name="Qiu C."/>
            <person name="Yang Z."/>
            <person name="Zhang Y."/>
            <person name="Zhou M."/>
            <person name="Zhang L."/>
            <person name="Fang C."/>
            <person name="Gao Q."/>
            <person name="Yang Q."/>
            <person name="Li X."/>
            <person name="Wang Z."/>
            <person name="Wang Z."/>
            <person name="Jia Z."/>
            <person name="Chen X."/>
        </authorList>
    </citation>
    <scope>NUCLEOTIDE SEQUENCE [LARGE SCALE GENOMIC DNA]</scope>
    <source>
        <strain evidence="4 5">X14-1T</strain>
    </source>
</reference>
<dbReference type="AlphaFoldDB" id="A0A0E3UUW2"/>
<evidence type="ECO:0000313" key="5">
    <source>
        <dbReference type="Proteomes" id="UP000033109"/>
    </source>
</evidence>
<dbReference type="EMBL" id="CP009621">
    <property type="protein sequence ID" value="AKD02022.1"/>
    <property type="molecule type" value="Genomic_DNA"/>
</dbReference>
<dbReference type="PATRIC" id="fig|400092.3.peg.292"/>
<dbReference type="SUPFAM" id="SSF51126">
    <property type="entry name" value="Pectin lyase-like"/>
    <property type="match status" value="1"/>
</dbReference>
<feature type="domain" description="Right handed beta helix" evidence="3">
    <location>
        <begin position="296"/>
        <end position="455"/>
    </location>
</feature>
<dbReference type="Gene3D" id="2.160.20.10">
    <property type="entry name" value="Single-stranded right-handed beta-helix, Pectin lyase-like"/>
    <property type="match status" value="1"/>
</dbReference>
<sequence>MKRILQFSLITRFFLAAFILVTLAGCKKDDEDFEPRLFLENQAFSVANTSSKHTIVFLTNQAWQVETDVDWISLEQTSGEKGKVNLSFTVEENDDDERTGKITVSANGVTQQEILVTQEAGNRDDIYVRVDGTGEGYSWDDATNLQNALGIAVSGNTIHIAEGVYTPTATVTGGDPGDAGDVTFEISKYVRLKGGYPADATEGSEASPHQYRTILSGGGVSYHVVTVSAPKTEGQKVVLEGLKITEGKAGPATSSAKINGTSFRRDYGGGITIGNAVVDILDTEIVDNMSDKNVAGLYAFGGSVVTIHRSKINNNSSAGNAGGVWISESVAHMYDTEVKGNSGGTAAGVHGYPDATVNMYNSIIADNNGRSYGAAYYIRQNSKGLLVNCLIYGNTSTSANGGGGVMMYNNNEAVIVNTTITGNSINGPGGGIYRRAGVNKVSIYNSIVSGNEQKGDGPDVDVYESDAPAPVVGSSVLGSVAYEANGEAIEGASFDAGTMFTEAYVPVGENNPALEHGMSADDLVKLGSSLSPAVESSLITKDLQHNSRSGLHAMGALADGN</sequence>
<dbReference type="InterPro" id="IPR011050">
    <property type="entry name" value="Pectin_lyase_fold/virulence"/>
</dbReference>
<dbReference type="RefSeq" id="WP_046308731.1">
    <property type="nucleotide sequence ID" value="NZ_CBCSCY010000020.1"/>
</dbReference>
<dbReference type="Gene3D" id="2.60.40.10">
    <property type="entry name" value="Immunoglobulins"/>
    <property type="match status" value="1"/>
</dbReference>
<dbReference type="InterPro" id="IPR024361">
    <property type="entry name" value="BACON"/>
</dbReference>
<name>A0A0E3UUW2_9BACT</name>
<feature type="signal peptide" evidence="1">
    <location>
        <begin position="1"/>
        <end position="24"/>
    </location>
</feature>
<dbReference type="STRING" id="400092.PKOR_01300"/>
<feature type="domain" description="BACON" evidence="2">
    <location>
        <begin position="62"/>
        <end position="119"/>
    </location>
</feature>
<keyword evidence="5" id="KW-1185">Reference proteome</keyword>
<dbReference type="CDD" id="cd14948">
    <property type="entry name" value="BACON"/>
    <property type="match status" value="1"/>
</dbReference>
<evidence type="ECO:0000256" key="1">
    <source>
        <dbReference type="SAM" id="SignalP"/>
    </source>
</evidence>
<gene>
    <name evidence="4" type="ORF">PKOR_01300</name>
</gene>
<dbReference type="Pfam" id="PF13229">
    <property type="entry name" value="Beta_helix"/>
    <property type="match status" value="1"/>
</dbReference>
<evidence type="ECO:0000259" key="3">
    <source>
        <dbReference type="Pfam" id="PF13229"/>
    </source>
</evidence>
<dbReference type="InterPro" id="IPR039448">
    <property type="entry name" value="Beta_helix"/>
</dbReference>
<dbReference type="InterPro" id="IPR012334">
    <property type="entry name" value="Pectin_lyas_fold"/>
</dbReference>
<evidence type="ECO:0000313" key="4">
    <source>
        <dbReference type="EMBL" id="AKD02022.1"/>
    </source>
</evidence>
<accession>A0A0E3UUW2</accession>
<evidence type="ECO:0000259" key="2">
    <source>
        <dbReference type="Pfam" id="PF13004"/>
    </source>
</evidence>